<dbReference type="GO" id="GO:0045505">
    <property type="term" value="F:dynein intermediate chain binding"/>
    <property type="evidence" value="ECO:0007669"/>
    <property type="project" value="InterPro"/>
</dbReference>
<evidence type="ECO:0000313" key="3">
    <source>
        <dbReference type="Proteomes" id="UP000316759"/>
    </source>
</evidence>
<reference evidence="2 3" key="1">
    <citation type="submission" date="2019-04" db="EMBL/GenBank/DDBJ databases">
        <title>Annotation for the trematode Fasciola gigantica.</title>
        <authorList>
            <person name="Choi Y.-J."/>
        </authorList>
    </citation>
    <scope>NUCLEOTIDE SEQUENCE [LARGE SCALE GENOMIC DNA]</scope>
    <source>
        <strain evidence="2">Uganda_cow_1</strain>
    </source>
</reference>
<dbReference type="GO" id="GO:0051959">
    <property type="term" value="F:dynein light intermediate chain binding"/>
    <property type="evidence" value="ECO:0007669"/>
    <property type="project" value="InterPro"/>
</dbReference>
<dbReference type="AlphaFoldDB" id="A0A504YWA7"/>
<dbReference type="Proteomes" id="UP000316759">
    <property type="component" value="Unassembled WGS sequence"/>
</dbReference>
<feature type="domain" description="Dynein heavy chain hydrolytic ATP-binding dynein motor region" evidence="1">
    <location>
        <begin position="113"/>
        <end position="184"/>
    </location>
</feature>
<dbReference type="InterPro" id="IPR035699">
    <property type="entry name" value="AAA_6"/>
</dbReference>
<dbReference type="GO" id="GO:0030286">
    <property type="term" value="C:dynein complex"/>
    <property type="evidence" value="ECO:0007669"/>
    <property type="project" value="InterPro"/>
</dbReference>
<dbReference type="InterPro" id="IPR026983">
    <property type="entry name" value="DHC"/>
</dbReference>
<accession>A0A504YWA7</accession>
<comment type="caution">
    <text evidence="2">The sequence shown here is derived from an EMBL/GenBank/DDBJ whole genome shotgun (WGS) entry which is preliminary data.</text>
</comment>
<keyword evidence="3" id="KW-1185">Reference proteome</keyword>
<protein>
    <submittedName>
        <fullName evidence="2">Cytoplasmic dynein 2 heavy chain 1</fullName>
    </submittedName>
</protein>
<name>A0A504YWA7_FASGI</name>
<dbReference type="GO" id="GO:0005524">
    <property type="term" value="F:ATP binding"/>
    <property type="evidence" value="ECO:0007669"/>
    <property type="project" value="InterPro"/>
</dbReference>
<dbReference type="InterPro" id="IPR027417">
    <property type="entry name" value="P-loop_NTPase"/>
</dbReference>
<dbReference type="Gene3D" id="1.20.58.1120">
    <property type="match status" value="1"/>
</dbReference>
<dbReference type="PANTHER" id="PTHR45703">
    <property type="entry name" value="DYNEIN HEAVY CHAIN"/>
    <property type="match status" value="1"/>
</dbReference>
<dbReference type="SUPFAM" id="SSF52540">
    <property type="entry name" value="P-loop containing nucleoside triphosphate hydrolases"/>
    <property type="match status" value="1"/>
</dbReference>
<organism evidence="2 3">
    <name type="scientific">Fasciola gigantica</name>
    <name type="common">Giant liver fluke</name>
    <dbReference type="NCBI Taxonomy" id="46835"/>
    <lineage>
        <taxon>Eukaryota</taxon>
        <taxon>Metazoa</taxon>
        <taxon>Spiralia</taxon>
        <taxon>Lophotrochozoa</taxon>
        <taxon>Platyhelminthes</taxon>
        <taxon>Trematoda</taxon>
        <taxon>Digenea</taxon>
        <taxon>Plagiorchiida</taxon>
        <taxon>Echinostomata</taxon>
        <taxon>Echinostomatoidea</taxon>
        <taxon>Fasciolidae</taxon>
        <taxon>Fasciola</taxon>
    </lineage>
</organism>
<sequence>MAQLTAYTSVDLNFLRSAGTEDILVNPTDRGHSAHTHSFASRVLVAKLNALVLDTVHSIDVVDQLIQSGAATSRDWAWQRQLRFYTGASGKTGLSDAPSSIPRVCMVDAQFNYTFEYQGNAPRLVHTPLTDKCYLTLTQAMRMGLGGNPYGPAGTGKTESVKALGGLMGRQVKRIVKCDVKANLNLIPTQND</sequence>
<gene>
    <name evidence="2" type="ORF">FGIG_00845</name>
</gene>
<evidence type="ECO:0000259" key="1">
    <source>
        <dbReference type="Pfam" id="PF12774"/>
    </source>
</evidence>
<dbReference type="OrthoDB" id="10252139at2759"/>
<dbReference type="GO" id="GO:0007018">
    <property type="term" value="P:microtubule-based movement"/>
    <property type="evidence" value="ECO:0007669"/>
    <property type="project" value="InterPro"/>
</dbReference>
<dbReference type="Gene3D" id="3.40.50.300">
    <property type="entry name" value="P-loop containing nucleotide triphosphate hydrolases"/>
    <property type="match status" value="1"/>
</dbReference>
<proteinExistence type="predicted"/>
<evidence type="ECO:0000313" key="2">
    <source>
        <dbReference type="EMBL" id="TPP62128.1"/>
    </source>
</evidence>
<dbReference type="EMBL" id="SUNJ01007284">
    <property type="protein sequence ID" value="TPP62128.1"/>
    <property type="molecule type" value="Genomic_DNA"/>
</dbReference>
<dbReference type="STRING" id="46835.A0A504YWA7"/>
<dbReference type="PANTHER" id="PTHR45703:SF22">
    <property type="entry name" value="DYNEIN CYTOPLASMIC 2 HEAVY CHAIN 1"/>
    <property type="match status" value="1"/>
</dbReference>
<dbReference type="Pfam" id="PF12774">
    <property type="entry name" value="AAA_6"/>
    <property type="match status" value="1"/>
</dbReference>